<dbReference type="InterPro" id="IPR009693">
    <property type="entry name" value="Glucitol_operon_activator"/>
</dbReference>
<organism evidence="2 3">
    <name type="scientific">Microvirga guangxiensis</name>
    <dbReference type="NCBI Taxonomy" id="549386"/>
    <lineage>
        <taxon>Bacteria</taxon>
        <taxon>Pseudomonadati</taxon>
        <taxon>Pseudomonadota</taxon>
        <taxon>Alphaproteobacteria</taxon>
        <taxon>Hyphomicrobiales</taxon>
        <taxon>Methylobacteriaceae</taxon>
        <taxon>Microvirga</taxon>
    </lineage>
</organism>
<name>A0A1G5E4D7_9HYPH</name>
<keyword evidence="1" id="KW-0175">Coiled coil</keyword>
<accession>A0A1G5E4D7</accession>
<evidence type="ECO:0000313" key="2">
    <source>
        <dbReference type="EMBL" id="SCY21822.1"/>
    </source>
</evidence>
<dbReference type="AlphaFoldDB" id="A0A1G5E4D7"/>
<feature type="coiled-coil region" evidence="1">
    <location>
        <begin position="108"/>
        <end position="139"/>
    </location>
</feature>
<dbReference type="STRING" id="549386.SAMN02927923_00877"/>
<reference evidence="2 3" key="1">
    <citation type="submission" date="2016-10" db="EMBL/GenBank/DDBJ databases">
        <authorList>
            <person name="de Groot N.N."/>
        </authorList>
    </citation>
    <scope>NUCLEOTIDE SEQUENCE [LARGE SCALE GENOMIC DNA]</scope>
    <source>
        <strain evidence="2 3">CGMCC 1.7666</strain>
    </source>
</reference>
<dbReference type="Pfam" id="PF06923">
    <property type="entry name" value="GutM"/>
    <property type="match status" value="1"/>
</dbReference>
<evidence type="ECO:0000313" key="3">
    <source>
        <dbReference type="Proteomes" id="UP000199569"/>
    </source>
</evidence>
<proteinExistence type="predicted"/>
<gene>
    <name evidence="2" type="ORF">SAMN02927923_00877</name>
</gene>
<keyword evidence="3" id="KW-1185">Reference proteome</keyword>
<dbReference type="EMBL" id="FMVJ01000003">
    <property type="protein sequence ID" value="SCY21822.1"/>
    <property type="molecule type" value="Genomic_DNA"/>
</dbReference>
<dbReference type="Proteomes" id="UP000199569">
    <property type="component" value="Unassembled WGS sequence"/>
</dbReference>
<protein>
    <submittedName>
        <fullName evidence="2">Glucitol operon activator protein</fullName>
    </submittedName>
</protein>
<dbReference type="OrthoDB" id="7907309at2"/>
<sequence>MALWQIGLLLLAAVWLLQAVGTWLQMRHYREVMGTIHSRWTDGYMGVGNARASLGRGVILILVVAPDDTIRDLFVMEGRSVFAKFKRLDQFEGRDVVSLLADEAFIGMRGRKQALEQALQQIENAKARKSEAAAALRDQPA</sequence>
<dbReference type="RefSeq" id="WP_091130669.1">
    <property type="nucleotide sequence ID" value="NZ_FMVJ01000003.1"/>
</dbReference>
<evidence type="ECO:0000256" key="1">
    <source>
        <dbReference type="SAM" id="Coils"/>
    </source>
</evidence>